<reference evidence="3" key="1">
    <citation type="journal article" date="2019" name="Int. J. Syst. Evol. Microbiol.">
        <title>The Global Catalogue of Microorganisms (GCM) 10K type strain sequencing project: providing services to taxonomists for standard genome sequencing and annotation.</title>
        <authorList>
            <consortium name="The Broad Institute Genomics Platform"/>
            <consortium name="The Broad Institute Genome Sequencing Center for Infectious Disease"/>
            <person name="Wu L."/>
            <person name="Ma J."/>
        </authorList>
    </citation>
    <scope>NUCLEOTIDE SEQUENCE [LARGE SCALE GENOMIC DNA]</scope>
    <source>
        <strain evidence="3">JCM 16373</strain>
    </source>
</reference>
<accession>A0ABP6D500</accession>
<organism evidence="2 3">
    <name type="scientific">Streptomyces axinellae</name>
    <dbReference type="NCBI Taxonomy" id="552788"/>
    <lineage>
        <taxon>Bacteria</taxon>
        <taxon>Bacillati</taxon>
        <taxon>Actinomycetota</taxon>
        <taxon>Actinomycetes</taxon>
        <taxon>Kitasatosporales</taxon>
        <taxon>Streptomycetaceae</taxon>
        <taxon>Streptomyces</taxon>
    </lineage>
</organism>
<comment type="caution">
    <text evidence="2">The sequence shown here is derived from an EMBL/GenBank/DDBJ whole genome shotgun (WGS) entry which is preliminary data.</text>
</comment>
<name>A0ABP6D500_9ACTN</name>
<protein>
    <recommendedName>
        <fullName evidence="4">CRISPR-associated protein Cas2</fullName>
    </recommendedName>
</protein>
<evidence type="ECO:0008006" key="4">
    <source>
        <dbReference type="Google" id="ProtNLM"/>
    </source>
</evidence>
<dbReference type="InterPro" id="IPR010152">
    <property type="entry name" value="CRISPR-assoc_prot_Cas2_sub"/>
</dbReference>
<dbReference type="NCBIfam" id="TIGR01873">
    <property type="entry name" value="cas_CT1978"/>
    <property type="match status" value="1"/>
</dbReference>
<evidence type="ECO:0000256" key="1">
    <source>
        <dbReference type="SAM" id="MobiDB-lite"/>
    </source>
</evidence>
<dbReference type="Gene3D" id="3.30.70.240">
    <property type="match status" value="1"/>
</dbReference>
<evidence type="ECO:0000313" key="3">
    <source>
        <dbReference type="Proteomes" id="UP001501447"/>
    </source>
</evidence>
<keyword evidence="3" id="KW-1185">Reference proteome</keyword>
<dbReference type="RefSeq" id="WP_344569995.1">
    <property type="nucleotide sequence ID" value="NZ_BAAARJ010000023.1"/>
</dbReference>
<feature type="region of interest" description="Disordered" evidence="1">
    <location>
        <begin position="80"/>
        <end position="104"/>
    </location>
</feature>
<evidence type="ECO:0000313" key="2">
    <source>
        <dbReference type="EMBL" id="GAA2633980.1"/>
    </source>
</evidence>
<gene>
    <name evidence="2" type="ORF">GCM10009863_57780</name>
</gene>
<dbReference type="CDD" id="cd09755">
    <property type="entry name" value="Cas2_I-E"/>
    <property type="match status" value="1"/>
</dbReference>
<dbReference type="Pfam" id="PF09707">
    <property type="entry name" value="Cas_Cas2CT1978"/>
    <property type="match status" value="1"/>
</dbReference>
<sequence>MATIGKRGASSPREVSPGVFIASPSARIRDALWAEVRAYAREGRALLTYSTNTEQGYTFETHDHHWQPLDHEGITLISRPTEQPTARPPRQGWSTTAERRRYGR</sequence>
<proteinExistence type="predicted"/>
<dbReference type="EMBL" id="BAAARJ010000023">
    <property type="protein sequence ID" value="GAA2633980.1"/>
    <property type="molecule type" value="Genomic_DNA"/>
</dbReference>
<dbReference type="Proteomes" id="UP001501447">
    <property type="component" value="Unassembled WGS sequence"/>
</dbReference>